<sequence length="56" mass="6485">GGINLLGISFLGEYISKIFEETKKRPKFIRTKVQKGERTYRTAAEINVLIEQRKSK</sequence>
<organism evidence="1 2">
    <name type="scientific">Spirosoma endophyticum</name>
    <dbReference type="NCBI Taxonomy" id="662367"/>
    <lineage>
        <taxon>Bacteria</taxon>
        <taxon>Pseudomonadati</taxon>
        <taxon>Bacteroidota</taxon>
        <taxon>Cytophagia</taxon>
        <taxon>Cytophagales</taxon>
        <taxon>Cytophagaceae</taxon>
        <taxon>Spirosoma</taxon>
    </lineage>
</organism>
<keyword evidence="2" id="KW-1185">Reference proteome</keyword>
<proteinExistence type="predicted"/>
<gene>
    <name evidence="1" type="ORF">SAMN05216167_1401</name>
</gene>
<dbReference type="AlphaFoldDB" id="A0A1I2HAQ3"/>
<feature type="non-terminal residue" evidence="1">
    <location>
        <position position="1"/>
    </location>
</feature>
<evidence type="ECO:0000313" key="2">
    <source>
        <dbReference type="Proteomes" id="UP000198598"/>
    </source>
</evidence>
<protein>
    <submittedName>
        <fullName evidence="1">Uncharacterized protein</fullName>
    </submittedName>
</protein>
<dbReference type="Proteomes" id="UP000198598">
    <property type="component" value="Unassembled WGS sequence"/>
</dbReference>
<reference evidence="1 2" key="1">
    <citation type="submission" date="2016-10" db="EMBL/GenBank/DDBJ databases">
        <authorList>
            <person name="de Groot N.N."/>
        </authorList>
    </citation>
    <scope>NUCLEOTIDE SEQUENCE [LARGE SCALE GENOMIC DNA]</scope>
    <source>
        <strain evidence="1 2">DSM 26130</strain>
    </source>
</reference>
<evidence type="ECO:0000313" key="1">
    <source>
        <dbReference type="EMBL" id="SFF26648.1"/>
    </source>
</evidence>
<dbReference type="STRING" id="662367.SAMN05216167_1401"/>
<dbReference type="EMBL" id="FOLQ01000040">
    <property type="protein sequence ID" value="SFF26648.1"/>
    <property type="molecule type" value="Genomic_DNA"/>
</dbReference>
<name>A0A1I2HAQ3_9BACT</name>
<accession>A0A1I2HAQ3</accession>